<evidence type="ECO:0000256" key="1">
    <source>
        <dbReference type="ARBA" id="ARBA00022759"/>
    </source>
</evidence>
<dbReference type="CDD" id="cd07719">
    <property type="entry name" value="arylsulfatase_AtsA-like_MBL-fold"/>
    <property type="match status" value="1"/>
</dbReference>
<keyword evidence="2" id="KW-0378">Hydrolase</keyword>
<dbReference type="PANTHER" id="PTHR46018:SF2">
    <property type="entry name" value="ZINC PHOSPHODIESTERASE ELAC PROTEIN 1"/>
    <property type="match status" value="1"/>
</dbReference>
<dbReference type="AlphaFoldDB" id="A0A2W7N401"/>
<dbReference type="SMART" id="SM00849">
    <property type="entry name" value="Lactamase_B"/>
    <property type="match status" value="1"/>
</dbReference>
<reference evidence="6 7" key="1">
    <citation type="submission" date="2018-06" db="EMBL/GenBank/DDBJ databases">
        <title>Genomic Encyclopedia of Type Strains, Phase IV (KMG-IV): sequencing the most valuable type-strain genomes for metagenomic binning, comparative biology and taxonomic classification.</title>
        <authorList>
            <person name="Goeker M."/>
        </authorList>
    </citation>
    <scope>NUCLEOTIDE SEQUENCE [LARGE SCALE GENOMIC DNA]</scope>
    <source>
        <strain evidence="6 7">DSM 5</strain>
    </source>
</reference>
<feature type="compositionally biased region" description="Basic and acidic residues" evidence="4">
    <location>
        <begin position="47"/>
        <end position="66"/>
    </location>
</feature>
<dbReference type="Gene3D" id="3.60.15.10">
    <property type="entry name" value="Ribonuclease Z/Hydroxyacylglutathione hydrolase-like"/>
    <property type="match status" value="1"/>
</dbReference>
<dbReference type="RefSeq" id="WP_111440132.1">
    <property type="nucleotide sequence ID" value="NZ_QKZI01000006.1"/>
</dbReference>
<dbReference type="InterPro" id="IPR036866">
    <property type="entry name" value="RibonucZ/Hydroxyglut_hydro"/>
</dbReference>
<protein>
    <submittedName>
        <fullName evidence="6">Ribonuclease Z</fullName>
    </submittedName>
</protein>
<keyword evidence="7" id="KW-1185">Reference proteome</keyword>
<dbReference type="Proteomes" id="UP000248646">
    <property type="component" value="Unassembled WGS sequence"/>
</dbReference>
<dbReference type="OrthoDB" id="9800940at2"/>
<evidence type="ECO:0000313" key="7">
    <source>
        <dbReference type="Proteomes" id="UP000248646"/>
    </source>
</evidence>
<name>A0A2W7N401_9BACI</name>
<evidence type="ECO:0000256" key="2">
    <source>
        <dbReference type="ARBA" id="ARBA00022801"/>
    </source>
</evidence>
<dbReference type="Pfam" id="PF12706">
    <property type="entry name" value="Lactamase_B_2"/>
    <property type="match status" value="1"/>
</dbReference>
<sequence length="353" mass="39300">MVKKSLLLSIGFLFFMFILVGCSQEGEQAESSESSVENENTKVLSSDTEKTNEEKTNITEDNEKKQSTSDFKVTLIGTGSPMLSMDRFSNSTLVEVGDKKLLFDVGRGAALRLNQMDIAPGMIDKLFVTHLHHDHTMGFADVLITAAVPDPRGRREDNFQIWGPKGTKSWVDHTLKAFEADIEVRKVVEGATGLNADVLEIEEGVVFQEDGIEVIAFEVDHGPMKPALGYRVNYNGYSVVISGDTTYSENLVKYAQGTDLLIHEVISIKSPEEEYKSQAHKNIEAYHTTPEQAGEVFKQVKPRLAAYTHIALMMSEKEAKLVERTKKIYDGDVVVGEDLMSFEIGEEIEIIEP</sequence>
<feature type="domain" description="Metallo-beta-lactamase" evidence="5">
    <location>
        <begin position="88"/>
        <end position="280"/>
    </location>
</feature>
<dbReference type="PANTHER" id="PTHR46018">
    <property type="entry name" value="ZINC PHOSPHODIESTERASE ELAC PROTEIN 1"/>
    <property type="match status" value="1"/>
</dbReference>
<dbReference type="InterPro" id="IPR044094">
    <property type="entry name" value="AtsA-like_MBL-fold"/>
</dbReference>
<dbReference type="EMBL" id="QKZI01000006">
    <property type="protein sequence ID" value="PZX03671.1"/>
    <property type="molecule type" value="Genomic_DNA"/>
</dbReference>
<dbReference type="InterPro" id="IPR001279">
    <property type="entry name" value="Metallo-B-lactamas"/>
</dbReference>
<dbReference type="PROSITE" id="PS51257">
    <property type="entry name" value="PROKAR_LIPOPROTEIN"/>
    <property type="match status" value="1"/>
</dbReference>
<evidence type="ECO:0000256" key="3">
    <source>
        <dbReference type="ARBA" id="ARBA00022833"/>
    </source>
</evidence>
<keyword evidence="3" id="KW-0862">Zinc</keyword>
<organism evidence="6 7">
    <name type="scientific">Psychrobacillus insolitus</name>
    <dbReference type="NCBI Taxonomy" id="1461"/>
    <lineage>
        <taxon>Bacteria</taxon>
        <taxon>Bacillati</taxon>
        <taxon>Bacillota</taxon>
        <taxon>Bacilli</taxon>
        <taxon>Bacillales</taxon>
        <taxon>Bacillaceae</taxon>
        <taxon>Psychrobacillus</taxon>
    </lineage>
</organism>
<dbReference type="SUPFAM" id="SSF56281">
    <property type="entry name" value="Metallo-hydrolase/oxidoreductase"/>
    <property type="match status" value="1"/>
</dbReference>
<proteinExistence type="predicted"/>
<comment type="caution">
    <text evidence="6">The sequence shown here is derived from an EMBL/GenBank/DDBJ whole genome shotgun (WGS) entry which is preliminary data.</text>
</comment>
<feature type="region of interest" description="Disordered" evidence="4">
    <location>
        <begin position="30"/>
        <end position="66"/>
    </location>
</feature>
<gene>
    <name evidence="6" type="ORF">C7437_10696</name>
</gene>
<dbReference type="GO" id="GO:0042781">
    <property type="term" value="F:3'-tRNA processing endoribonuclease activity"/>
    <property type="evidence" value="ECO:0007669"/>
    <property type="project" value="TreeGrafter"/>
</dbReference>
<evidence type="ECO:0000259" key="5">
    <source>
        <dbReference type="SMART" id="SM00849"/>
    </source>
</evidence>
<keyword evidence="1" id="KW-0540">Nuclease</keyword>
<evidence type="ECO:0000313" key="6">
    <source>
        <dbReference type="EMBL" id="PZX03671.1"/>
    </source>
</evidence>
<keyword evidence="1" id="KW-0255">Endonuclease</keyword>
<accession>A0A2W7N401</accession>
<evidence type="ECO:0000256" key="4">
    <source>
        <dbReference type="SAM" id="MobiDB-lite"/>
    </source>
</evidence>